<evidence type="ECO:0000313" key="1">
    <source>
        <dbReference type="EMBL" id="MBY8821641.1"/>
    </source>
</evidence>
<dbReference type="Gene3D" id="1.10.10.10">
    <property type="entry name" value="Winged helix-like DNA-binding domain superfamily/Winged helix DNA-binding domain"/>
    <property type="match status" value="1"/>
</dbReference>
<reference evidence="1 2" key="1">
    <citation type="submission" date="2021-08" db="EMBL/GenBank/DDBJ databases">
        <authorList>
            <person name="Tuo L."/>
        </authorList>
    </citation>
    <scope>NUCLEOTIDE SEQUENCE [LARGE SCALE GENOMIC DNA]</scope>
    <source>
        <strain evidence="1 2">JCM 31229</strain>
    </source>
</reference>
<dbReference type="PANTHER" id="PTHR30432:SF1">
    <property type="entry name" value="DNA-BINDING TRANSCRIPTIONAL DUAL REGULATOR MODE"/>
    <property type="match status" value="1"/>
</dbReference>
<accession>A0ABS7PK68</accession>
<dbReference type="PANTHER" id="PTHR30432">
    <property type="entry name" value="TRANSCRIPTIONAL REGULATOR MODE"/>
    <property type="match status" value="1"/>
</dbReference>
<dbReference type="SUPFAM" id="SSF46785">
    <property type="entry name" value="Winged helix' DNA-binding domain"/>
    <property type="match status" value="1"/>
</dbReference>
<organism evidence="1 2">
    <name type="scientific">Sphingomonas colocasiae</name>
    <dbReference type="NCBI Taxonomy" id="1848973"/>
    <lineage>
        <taxon>Bacteria</taxon>
        <taxon>Pseudomonadati</taxon>
        <taxon>Pseudomonadota</taxon>
        <taxon>Alphaproteobacteria</taxon>
        <taxon>Sphingomonadales</taxon>
        <taxon>Sphingomonadaceae</taxon>
        <taxon>Sphingomonas</taxon>
    </lineage>
</organism>
<sequence>MQIGPLKLKAQLYCGDEIAMGPGKADLLEAIEREGSISRAGQAMGMSYRRTWLLVDAMNRCWSERLVETISGGASNRGARLTPCGQEVLRLYRAIEHQLESVASGEAFAELSALLRAAPLDPKHHSSTPQAD</sequence>
<dbReference type="RefSeq" id="WP_222988740.1">
    <property type="nucleotide sequence ID" value="NZ_JAINVV010000003.1"/>
</dbReference>
<proteinExistence type="predicted"/>
<dbReference type="InterPro" id="IPR036388">
    <property type="entry name" value="WH-like_DNA-bd_sf"/>
</dbReference>
<name>A0ABS7PK68_9SPHN</name>
<dbReference type="InterPro" id="IPR051815">
    <property type="entry name" value="Molybdate_resp_trans_reg"/>
</dbReference>
<comment type="caution">
    <text evidence="1">The sequence shown here is derived from an EMBL/GenBank/DDBJ whole genome shotgun (WGS) entry which is preliminary data.</text>
</comment>
<protein>
    <submittedName>
        <fullName evidence="1">LysR family transcriptional regulator</fullName>
    </submittedName>
</protein>
<gene>
    <name evidence="1" type="ORF">K7G82_05010</name>
</gene>
<dbReference type="InterPro" id="IPR036390">
    <property type="entry name" value="WH_DNA-bd_sf"/>
</dbReference>
<keyword evidence="2" id="KW-1185">Reference proteome</keyword>
<dbReference type="Proteomes" id="UP000706039">
    <property type="component" value="Unassembled WGS sequence"/>
</dbReference>
<dbReference type="EMBL" id="JAINVV010000003">
    <property type="protein sequence ID" value="MBY8821641.1"/>
    <property type="molecule type" value="Genomic_DNA"/>
</dbReference>
<evidence type="ECO:0000313" key="2">
    <source>
        <dbReference type="Proteomes" id="UP000706039"/>
    </source>
</evidence>